<organism evidence="2 3">
    <name type="scientific">Papaver nudicaule</name>
    <name type="common">Iceland poppy</name>
    <dbReference type="NCBI Taxonomy" id="74823"/>
    <lineage>
        <taxon>Eukaryota</taxon>
        <taxon>Viridiplantae</taxon>
        <taxon>Streptophyta</taxon>
        <taxon>Embryophyta</taxon>
        <taxon>Tracheophyta</taxon>
        <taxon>Spermatophyta</taxon>
        <taxon>Magnoliopsida</taxon>
        <taxon>Ranunculales</taxon>
        <taxon>Papaveraceae</taxon>
        <taxon>Papaveroideae</taxon>
        <taxon>Papaver</taxon>
    </lineage>
</organism>
<evidence type="ECO:0000313" key="3">
    <source>
        <dbReference type="Proteomes" id="UP001177140"/>
    </source>
</evidence>
<keyword evidence="3" id="KW-1185">Reference proteome</keyword>
<accession>A0AA41VMQ2</accession>
<dbReference type="AlphaFoldDB" id="A0AA41VMQ2"/>
<name>A0AA41VMQ2_PAPNU</name>
<sequence length="245" mass="27679">MRLKHHDENKTVVQNIASCPDEVIDTQWANMCKHWITPAFKKKSADGTSSRKHLVMPHRAGTMSLICEPRDRETTTEKKATRSVVFQKVYRPKEGKTPNPIAEEKRAQMEALEREDLEENGSDNDISILEVTSRDQLNGDKYSKIMGAEKPGRIRGVGSGICVTKLKGASSSNVGQNNEENVALRDEIKKLKQNQMDMQNNMQEERLQMEKTVDDMKKANEESQKKIDALMLLLSGRSFLPPPGL</sequence>
<reference evidence="2" key="1">
    <citation type="submission" date="2022-03" db="EMBL/GenBank/DDBJ databases">
        <title>A functionally conserved STORR gene fusion in Papaver species that diverged 16.8 million years ago.</title>
        <authorList>
            <person name="Catania T."/>
        </authorList>
    </citation>
    <scope>NUCLEOTIDE SEQUENCE</scope>
    <source>
        <strain evidence="2">S-191538</strain>
    </source>
</reference>
<dbReference type="Proteomes" id="UP001177140">
    <property type="component" value="Unassembled WGS sequence"/>
</dbReference>
<keyword evidence="1" id="KW-0175">Coiled coil</keyword>
<evidence type="ECO:0000256" key="1">
    <source>
        <dbReference type="SAM" id="Coils"/>
    </source>
</evidence>
<comment type="caution">
    <text evidence="2">The sequence shown here is derived from an EMBL/GenBank/DDBJ whole genome shotgun (WGS) entry which is preliminary data.</text>
</comment>
<protein>
    <submittedName>
        <fullName evidence="2">Uncharacterized protein</fullName>
    </submittedName>
</protein>
<gene>
    <name evidence="2" type="ORF">MKW94_019945</name>
</gene>
<feature type="coiled-coil region" evidence="1">
    <location>
        <begin position="174"/>
        <end position="233"/>
    </location>
</feature>
<dbReference type="Pfam" id="PF03004">
    <property type="entry name" value="Transposase_24"/>
    <property type="match status" value="1"/>
</dbReference>
<dbReference type="InterPro" id="IPR004252">
    <property type="entry name" value="Probable_transposase_24"/>
</dbReference>
<dbReference type="EMBL" id="JAJJMA010252525">
    <property type="protein sequence ID" value="MCL7043969.1"/>
    <property type="molecule type" value="Genomic_DNA"/>
</dbReference>
<proteinExistence type="predicted"/>
<evidence type="ECO:0000313" key="2">
    <source>
        <dbReference type="EMBL" id="MCL7043969.1"/>
    </source>
</evidence>